<keyword evidence="1" id="KW-0479">Metal-binding</keyword>
<reference evidence="3" key="2">
    <citation type="submission" date="2021-09" db="EMBL/GenBank/DDBJ databases">
        <authorList>
            <person name="Gilroy R."/>
        </authorList>
    </citation>
    <scope>NUCLEOTIDE SEQUENCE</scope>
    <source>
        <strain evidence="3">4100</strain>
    </source>
</reference>
<proteinExistence type="predicted"/>
<dbReference type="CDD" id="cd06985">
    <property type="entry name" value="cupin_BF4112"/>
    <property type="match status" value="1"/>
</dbReference>
<dbReference type="GO" id="GO:0046872">
    <property type="term" value="F:metal ion binding"/>
    <property type="evidence" value="ECO:0007669"/>
    <property type="project" value="UniProtKB-KW"/>
</dbReference>
<dbReference type="Gene3D" id="2.60.120.10">
    <property type="entry name" value="Jelly Rolls"/>
    <property type="match status" value="1"/>
</dbReference>
<dbReference type="SUPFAM" id="SSF51182">
    <property type="entry name" value="RmlC-like cupins"/>
    <property type="match status" value="1"/>
</dbReference>
<accession>A0A921JI47</accession>
<evidence type="ECO:0000313" key="3">
    <source>
        <dbReference type="EMBL" id="HJE39400.1"/>
    </source>
</evidence>
<gene>
    <name evidence="3" type="ORF">K8V47_06555</name>
</gene>
<evidence type="ECO:0000256" key="1">
    <source>
        <dbReference type="ARBA" id="ARBA00022723"/>
    </source>
</evidence>
<dbReference type="InterPro" id="IPR011051">
    <property type="entry name" value="RmlC_Cupin_sf"/>
</dbReference>
<comment type="caution">
    <text evidence="3">The sequence shown here is derived from an EMBL/GenBank/DDBJ whole genome shotgun (WGS) entry which is preliminary data.</text>
</comment>
<feature type="domain" description="Cupin type-2" evidence="2">
    <location>
        <begin position="34"/>
        <end position="100"/>
    </location>
</feature>
<protein>
    <submittedName>
        <fullName evidence="3">Cupin domain-containing protein</fullName>
    </submittedName>
</protein>
<dbReference type="InterPro" id="IPR013096">
    <property type="entry name" value="Cupin_2"/>
</dbReference>
<dbReference type="PANTHER" id="PTHR35848">
    <property type="entry name" value="OXALATE-BINDING PROTEIN"/>
    <property type="match status" value="1"/>
</dbReference>
<sequence>MSNYTKTTVLSEASRTELHDVLNLTGAEVSINNMPAGAAVPFVHYHKHNEEIYGIISGKGTITLDGETIELNAGDWLRVAPEAKRQIAAAADSPISFICIQAKAGSLEGFSMTDGVI</sequence>
<dbReference type="EMBL" id="DYXT01000034">
    <property type="protein sequence ID" value="HJE39400.1"/>
    <property type="molecule type" value="Genomic_DNA"/>
</dbReference>
<dbReference type="PANTHER" id="PTHR35848:SF6">
    <property type="entry name" value="CUPIN TYPE-2 DOMAIN-CONTAINING PROTEIN"/>
    <property type="match status" value="1"/>
</dbReference>
<reference evidence="3" key="1">
    <citation type="journal article" date="2021" name="PeerJ">
        <title>Extensive microbial diversity within the chicken gut microbiome revealed by metagenomics and culture.</title>
        <authorList>
            <person name="Gilroy R."/>
            <person name="Ravi A."/>
            <person name="Getino M."/>
            <person name="Pursley I."/>
            <person name="Horton D.L."/>
            <person name="Alikhan N.F."/>
            <person name="Baker D."/>
            <person name="Gharbi K."/>
            <person name="Hall N."/>
            <person name="Watson M."/>
            <person name="Adriaenssens E.M."/>
            <person name="Foster-Nyarko E."/>
            <person name="Jarju S."/>
            <person name="Secka A."/>
            <person name="Antonio M."/>
            <person name="Oren A."/>
            <person name="Chaudhuri R.R."/>
            <person name="La Ragione R."/>
            <person name="Hildebrand F."/>
            <person name="Pallen M.J."/>
        </authorList>
    </citation>
    <scope>NUCLEOTIDE SEQUENCE</scope>
    <source>
        <strain evidence="3">4100</strain>
    </source>
</reference>
<evidence type="ECO:0000259" key="2">
    <source>
        <dbReference type="Pfam" id="PF07883"/>
    </source>
</evidence>
<dbReference type="Pfam" id="PF07883">
    <property type="entry name" value="Cupin_2"/>
    <property type="match status" value="1"/>
</dbReference>
<evidence type="ECO:0000313" key="4">
    <source>
        <dbReference type="Proteomes" id="UP000711407"/>
    </source>
</evidence>
<name>A0A921JI47_9BACT</name>
<dbReference type="Proteomes" id="UP000711407">
    <property type="component" value="Unassembled WGS sequence"/>
</dbReference>
<dbReference type="AlphaFoldDB" id="A0A921JI47"/>
<dbReference type="InterPro" id="IPR051610">
    <property type="entry name" value="GPI/OXD"/>
</dbReference>
<dbReference type="InterPro" id="IPR014710">
    <property type="entry name" value="RmlC-like_jellyroll"/>
</dbReference>
<organism evidence="3 4">
    <name type="scientific">Candidatus Amulumruptor caecigallinarius</name>
    <dbReference type="NCBI Taxonomy" id="2109911"/>
    <lineage>
        <taxon>Bacteria</taxon>
        <taxon>Pseudomonadati</taxon>
        <taxon>Bacteroidota</taxon>
        <taxon>Bacteroidia</taxon>
        <taxon>Bacteroidales</taxon>
        <taxon>Muribaculaceae</taxon>
        <taxon>Candidatus Amulumruptor</taxon>
    </lineage>
</organism>